<reference evidence="1" key="2">
    <citation type="submission" date="2020-09" db="EMBL/GenBank/DDBJ databases">
        <authorList>
            <person name="Sun Q."/>
            <person name="Zhou Y."/>
        </authorList>
    </citation>
    <scope>NUCLEOTIDE SEQUENCE</scope>
    <source>
        <strain evidence="1">CGMCC 1.12153</strain>
    </source>
</reference>
<keyword evidence="2" id="KW-1185">Reference proteome</keyword>
<reference evidence="1" key="1">
    <citation type="journal article" date="2014" name="Int. J. Syst. Evol. Microbiol.">
        <title>Complete genome sequence of Corynebacterium casei LMG S-19264T (=DSM 44701T), isolated from a smear-ripened cheese.</title>
        <authorList>
            <consortium name="US DOE Joint Genome Institute (JGI-PGF)"/>
            <person name="Walter F."/>
            <person name="Albersmeier A."/>
            <person name="Kalinowski J."/>
            <person name="Ruckert C."/>
        </authorList>
    </citation>
    <scope>NUCLEOTIDE SEQUENCE</scope>
    <source>
        <strain evidence="1">CGMCC 1.12153</strain>
    </source>
</reference>
<dbReference type="AlphaFoldDB" id="A0A917BAY4"/>
<accession>A0A917BAY4</accession>
<dbReference type="EMBL" id="BMEL01000004">
    <property type="protein sequence ID" value="GGF29027.1"/>
    <property type="molecule type" value="Genomic_DNA"/>
</dbReference>
<proteinExistence type="predicted"/>
<sequence>MFTILPSQDPSTIVVEVKGEATGRDALHLDEYIETQFKDEDRFNVIAYIKEMNGITQQGLLKGMKVDAKRWKQFDKFAIISHKDWITASAKVGKYLPGIQVEVFEDKEQEKAWKWMKQQ</sequence>
<protein>
    <recommendedName>
        <fullName evidence="3">STAS/SEC14 domain-containing protein</fullName>
    </recommendedName>
</protein>
<name>A0A917BAY4_HALAA</name>
<dbReference type="RefSeq" id="WP_188378351.1">
    <property type="nucleotide sequence ID" value="NZ_BMEL01000004.1"/>
</dbReference>
<evidence type="ECO:0000313" key="1">
    <source>
        <dbReference type="EMBL" id="GGF29027.1"/>
    </source>
</evidence>
<comment type="caution">
    <text evidence="1">The sequence shown here is derived from an EMBL/GenBank/DDBJ whole genome shotgun (WGS) entry which is preliminary data.</text>
</comment>
<organism evidence="1 2">
    <name type="scientific">Halobacillus andaensis</name>
    <dbReference type="NCBI Taxonomy" id="1176239"/>
    <lineage>
        <taxon>Bacteria</taxon>
        <taxon>Bacillati</taxon>
        <taxon>Bacillota</taxon>
        <taxon>Bacilli</taxon>
        <taxon>Bacillales</taxon>
        <taxon>Bacillaceae</taxon>
        <taxon>Halobacillus</taxon>
    </lineage>
</organism>
<dbReference type="InterPro" id="IPR021866">
    <property type="entry name" value="SpoIIAA-like"/>
</dbReference>
<dbReference type="InterPro" id="IPR036513">
    <property type="entry name" value="STAS_dom_sf"/>
</dbReference>
<dbReference type="SUPFAM" id="SSF52091">
    <property type="entry name" value="SpoIIaa-like"/>
    <property type="match status" value="1"/>
</dbReference>
<gene>
    <name evidence="1" type="ORF">GCM10010954_30180</name>
</gene>
<dbReference type="InterPro" id="IPR038396">
    <property type="entry name" value="SpoIIAA-like_sf"/>
</dbReference>
<evidence type="ECO:0008006" key="3">
    <source>
        <dbReference type="Google" id="ProtNLM"/>
    </source>
</evidence>
<dbReference type="Gene3D" id="3.40.50.10600">
    <property type="entry name" value="SpoIIaa-like domains"/>
    <property type="match status" value="1"/>
</dbReference>
<evidence type="ECO:0000313" key="2">
    <source>
        <dbReference type="Proteomes" id="UP000660110"/>
    </source>
</evidence>
<dbReference type="Pfam" id="PF11964">
    <property type="entry name" value="SpoIIAA-like"/>
    <property type="match status" value="1"/>
</dbReference>
<dbReference type="Proteomes" id="UP000660110">
    <property type="component" value="Unassembled WGS sequence"/>
</dbReference>